<keyword evidence="4" id="KW-1185">Reference proteome</keyword>
<comment type="similarity">
    <text evidence="1">Belongs to the AHA1 family.</text>
</comment>
<dbReference type="RefSeq" id="WP_247200497.1">
    <property type="nucleotide sequence ID" value="NZ_JALKCG010000003.1"/>
</dbReference>
<dbReference type="EMBL" id="JALKCG010000003">
    <property type="protein sequence ID" value="MCK0208508.1"/>
    <property type="molecule type" value="Genomic_DNA"/>
</dbReference>
<feature type="domain" description="Activator of Hsp90 ATPase homologue 1/2-like C-terminal" evidence="2">
    <location>
        <begin position="170"/>
        <end position="299"/>
    </location>
</feature>
<dbReference type="Gene3D" id="3.30.530.20">
    <property type="match status" value="2"/>
</dbReference>
<sequence>MTSNTNPATAGEAVQSRFATLTFEKEVAVPLSVLWQVWTAPAARAVWSAPSPSVTVEFLEADTRVGGREVSLCKVAGAPDMRCECGWLDLVPEERSVNYEVVSSASVTRSAALVTADLSGTDERSRLVVTVQISSLGEDMADGYREGFGAGLDNLAGAARRTMVLQRVIRAPRALVWDTWMNPQTLPQWWGPEGYSCRTTRIDLRSGGEWVFDMIGPDGTVFPNHHRYTEVRSGERIGYALLWGENGPKHADAWASFEDEGEATKVTLGMVFSTEAEFQNAKGFGAVELGQQTLGKLERFALSR</sequence>
<evidence type="ECO:0000259" key="2">
    <source>
        <dbReference type="Pfam" id="PF08327"/>
    </source>
</evidence>
<evidence type="ECO:0000256" key="1">
    <source>
        <dbReference type="ARBA" id="ARBA00006817"/>
    </source>
</evidence>
<dbReference type="InterPro" id="IPR023393">
    <property type="entry name" value="START-like_dom_sf"/>
</dbReference>
<dbReference type="CDD" id="cd08894">
    <property type="entry name" value="SRPBCC_CalC_Aha1-like_1"/>
    <property type="match status" value="1"/>
</dbReference>
<comment type="caution">
    <text evidence="3">The sequence shown here is derived from an EMBL/GenBank/DDBJ whole genome shotgun (WGS) entry which is preliminary data.</text>
</comment>
<protein>
    <submittedName>
        <fullName evidence="3">SRPBCC domain-containing protein</fullName>
    </submittedName>
</protein>
<reference evidence="4" key="1">
    <citation type="submission" date="2023-07" db="EMBL/GenBank/DDBJ databases">
        <title>Ancylobacter moscoviensis sp. nov., facultatively methylotrophic bacteria from activated sludge and the reclassification of Starkeya novella (Starkey 1934) Kelly et al. 2000 as Ancylobacter novellus comb. nov., Starkeya koreensis Im et al. 2006 as Ancylobacter koreensis comb.nov., Angulomicrobium tetraedrale Vasil'eva et al. 1986 as Ancylobacter tetraedralis comb. nov., Angulomicrobium amanitiforme Fritz et al. 2004 as Ancylobacter amanitiformis comb. nov. and Methylorhabdus multivorans Doronina et al. 1996 as Ancylobacter multivorans comb. nov. and emended description of the genus Ancylobacter.</title>
        <authorList>
            <person name="Doronina N."/>
            <person name="Chemodurova A."/>
            <person name="Grouzdev D."/>
            <person name="Koziaeva V."/>
            <person name="Shi W."/>
            <person name="Wu L."/>
            <person name="Kaparullina E."/>
        </authorList>
    </citation>
    <scope>NUCLEOTIDE SEQUENCE [LARGE SCALE GENOMIC DNA]</scope>
    <source>
        <strain evidence="4">Jip08</strain>
    </source>
</reference>
<dbReference type="Proteomes" id="UP001202867">
    <property type="component" value="Unassembled WGS sequence"/>
</dbReference>
<name>A0ABT0DMJ8_9HYPH</name>
<evidence type="ECO:0000313" key="4">
    <source>
        <dbReference type="Proteomes" id="UP001202867"/>
    </source>
</evidence>
<dbReference type="SUPFAM" id="SSF55961">
    <property type="entry name" value="Bet v1-like"/>
    <property type="match status" value="2"/>
</dbReference>
<gene>
    <name evidence="3" type="ORF">MWN33_10740</name>
</gene>
<dbReference type="InterPro" id="IPR013538">
    <property type="entry name" value="ASHA1/2-like_C"/>
</dbReference>
<organism evidence="3 4">
    <name type="scientific">Ancylobacter koreensis</name>
    <dbReference type="NCBI Taxonomy" id="266121"/>
    <lineage>
        <taxon>Bacteria</taxon>
        <taxon>Pseudomonadati</taxon>
        <taxon>Pseudomonadota</taxon>
        <taxon>Alphaproteobacteria</taxon>
        <taxon>Hyphomicrobiales</taxon>
        <taxon>Xanthobacteraceae</taxon>
        <taxon>Ancylobacter</taxon>
    </lineage>
</organism>
<accession>A0ABT0DMJ8</accession>
<feature type="domain" description="Activator of Hsp90 ATPase homologue 1/2-like C-terminal" evidence="2">
    <location>
        <begin position="29"/>
        <end position="157"/>
    </location>
</feature>
<evidence type="ECO:0000313" key="3">
    <source>
        <dbReference type="EMBL" id="MCK0208508.1"/>
    </source>
</evidence>
<dbReference type="Pfam" id="PF08327">
    <property type="entry name" value="AHSA1"/>
    <property type="match status" value="2"/>
</dbReference>
<proteinExistence type="inferred from homology"/>